<dbReference type="GO" id="GO:0004623">
    <property type="term" value="F:phospholipase A2 activity"/>
    <property type="evidence" value="ECO:0007669"/>
    <property type="project" value="UniProtKB-EC"/>
</dbReference>
<dbReference type="SUPFAM" id="SSF48619">
    <property type="entry name" value="Phospholipase A2, PLA2"/>
    <property type="match status" value="1"/>
</dbReference>
<keyword evidence="16" id="KW-1185">Reference proteome</keyword>
<dbReference type="Gene3D" id="1.20.90.10">
    <property type="entry name" value="Phospholipase A2 domain"/>
    <property type="match status" value="1"/>
</dbReference>
<evidence type="ECO:0000313" key="15">
    <source>
        <dbReference type="EMBL" id="KAJ3656649.1"/>
    </source>
</evidence>
<dbReference type="Pfam" id="PF05826">
    <property type="entry name" value="Phospholip_A2_2"/>
    <property type="match status" value="1"/>
</dbReference>
<dbReference type="EC" id="3.1.1.4" evidence="3"/>
<dbReference type="GO" id="GO:0005576">
    <property type="term" value="C:extracellular region"/>
    <property type="evidence" value="ECO:0007669"/>
    <property type="project" value="UniProtKB-SubCell"/>
</dbReference>
<sequence>MLCGLFIGSLIAVALIVAIYVTTLDRKPLTNIQRIKFGTEKSEPNPIPSEANSLPPENDGFKNILQNFLRLEKQETSNPNKVEETRNDLKTSTTKTVDPQHADTDQFDITDLVGNVKDLLPLVNVNSTMQKIQNYSVNVLAGKVKKLMVPGTKWCGRGSVAASIGDLGAAREADLCCREHDGCTDIIEVGETKHGLTNKGFFALSACSCEDKLMKCLKKVDSFVADIIGFGYFTLFRIQCFKEDYPIVGCNKWQYTSFVYKKRDIKRCAEYDLDLKGTKKYQFFDTAFYC</sequence>
<dbReference type="GO" id="GO:0006644">
    <property type="term" value="P:phospholipid metabolic process"/>
    <property type="evidence" value="ECO:0007669"/>
    <property type="project" value="InterPro"/>
</dbReference>
<keyword evidence="9" id="KW-0442">Lipid degradation</keyword>
<comment type="subcellular location">
    <subcellularLocation>
        <location evidence="2">Secreted</location>
    </subcellularLocation>
</comment>
<feature type="domain" description="Phospholipase A2-like central" evidence="14">
    <location>
        <begin position="149"/>
        <end position="243"/>
    </location>
</feature>
<keyword evidence="6" id="KW-0479">Metal-binding</keyword>
<keyword evidence="11" id="KW-1015">Disulfide bond</keyword>
<feature type="region of interest" description="Disordered" evidence="13">
    <location>
        <begin position="75"/>
        <end position="101"/>
    </location>
</feature>
<keyword evidence="8" id="KW-0106">Calcium</keyword>
<dbReference type="CDD" id="cd04704">
    <property type="entry name" value="PLA2_bee_venom_like"/>
    <property type="match status" value="1"/>
</dbReference>
<gene>
    <name evidence="15" type="ORF">Zmor_015706</name>
</gene>
<proteinExistence type="predicted"/>
<dbReference type="GO" id="GO:0050482">
    <property type="term" value="P:arachidonate secretion"/>
    <property type="evidence" value="ECO:0007669"/>
    <property type="project" value="InterPro"/>
</dbReference>
<evidence type="ECO:0000256" key="1">
    <source>
        <dbReference type="ARBA" id="ARBA00001913"/>
    </source>
</evidence>
<evidence type="ECO:0000256" key="12">
    <source>
        <dbReference type="ARBA" id="ARBA00029903"/>
    </source>
</evidence>
<evidence type="ECO:0000313" key="16">
    <source>
        <dbReference type="Proteomes" id="UP001168821"/>
    </source>
</evidence>
<evidence type="ECO:0000256" key="11">
    <source>
        <dbReference type="ARBA" id="ARBA00023157"/>
    </source>
</evidence>
<reference evidence="15" key="1">
    <citation type="journal article" date="2023" name="G3 (Bethesda)">
        <title>Whole genome assemblies of Zophobas morio and Tenebrio molitor.</title>
        <authorList>
            <person name="Kaur S."/>
            <person name="Stinson S.A."/>
            <person name="diCenzo G.C."/>
        </authorList>
    </citation>
    <scope>NUCLEOTIDE SEQUENCE</scope>
    <source>
        <strain evidence="15">QUZm001</strain>
    </source>
</reference>
<evidence type="ECO:0000256" key="2">
    <source>
        <dbReference type="ARBA" id="ARBA00004613"/>
    </source>
</evidence>
<evidence type="ECO:0000256" key="7">
    <source>
        <dbReference type="ARBA" id="ARBA00022801"/>
    </source>
</evidence>
<evidence type="ECO:0000256" key="3">
    <source>
        <dbReference type="ARBA" id="ARBA00013278"/>
    </source>
</evidence>
<dbReference type="PANTHER" id="PTHR12253">
    <property type="entry name" value="RH14732P"/>
    <property type="match status" value="1"/>
</dbReference>
<dbReference type="GO" id="GO:0046872">
    <property type="term" value="F:metal ion binding"/>
    <property type="evidence" value="ECO:0007669"/>
    <property type="project" value="UniProtKB-KW"/>
</dbReference>
<evidence type="ECO:0000259" key="14">
    <source>
        <dbReference type="Pfam" id="PF05826"/>
    </source>
</evidence>
<keyword evidence="10" id="KW-0443">Lipid metabolism</keyword>
<keyword evidence="7" id="KW-0378">Hydrolase</keyword>
<evidence type="ECO:0000256" key="5">
    <source>
        <dbReference type="ARBA" id="ARBA00022525"/>
    </source>
</evidence>
<dbReference type="Proteomes" id="UP001168821">
    <property type="component" value="Unassembled WGS sequence"/>
</dbReference>
<evidence type="ECO:0000256" key="6">
    <source>
        <dbReference type="ARBA" id="ARBA00022723"/>
    </source>
</evidence>
<dbReference type="FunFam" id="1.20.90.10:FF:000002">
    <property type="entry name" value="Phospholipase A2 group III"/>
    <property type="match status" value="1"/>
</dbReference>
<dbReference type="GO" id="GO:0016042">
    <property type="term" value="P:lipid catabolic process"/>
    <property type="evidence" value="ECO:0007669"/>
    <property type="project" value="UniProtKB-KW"/>
</dbReference>
<comment type="caution">
    <text evidence="15">The sequence shown here is derived from an EMBL/GenBank/DDBJ whole genome shotgun (WGS) entry which is preliminary data.</text>
</comment>
<organism evidence="15 16">
    <name type="scientific">Zophobas morio</name>
    <dbReference type="NCBI Taxonomy" id="2755281"/>
    <lineage>
        <taxon>Eukaryota</taxon>
        <taxon>Metazoa</taxon>
        <taxon>Ecdysozoa</taxon>
        <taxon>Arthropoda</taxon>
        <taxon>Hexapoda</taxon>
        <taxon>Insecta</taxon>
        <taxon>Pterygota</taxon>
        <taxon>Neoptera</taxon>
        <taxon>Endopterygota</taxon>
        <taxon>Coleoptera</taxon>
        <taxon>Polyphaga</taxon>
        <taxon>Cucujiformia</taxon>
        <taxon>Tenebrionidae</taxon>
        <taxon>Zophobas</taxon>
    </lineage>
</organism>
<feature type="compositionally biased region" description="Basic and acidic residues" evidence="13">
    <location>
        <begin position="75"/>
        <end position="89"/>
    </location>
</feature>
<evidence type="ECO:0000256" key="13">
    <source>
        <dbReference type="SAM" id="MobiDB-lite"/>
    </source>
</evidence>
<dbReference type="AlphaFoldDB" id="A0AA38MHW1"/>
<protein>
    <recommendedName>
        <fullName evidence="4">Phospholipase A2</fullName>
        <ecNumber evidence="3">3.1.1.4</ecNumber>
    </recommendedName>
    <alternativeName>
        <fullName evidence="12">Phosphatidylcholine 2-acylhydrolase</fullName>
    </alternativeName>
</protein>
<comment type="cofactor">
    <cofactor evidence="1">
        <name>Ca(2+)</name>
        <dbReference type="ChEBI" id="CHEBI:29108"/>
    </cofactor>
</comment>
<accession>A0AA38MHW1</accession>
<evidence type="ECO:0000256" key="9">
    <source>
        <dbReference type="ARBA" id="ARBA00022963"/>
    </source>
</evidence>
<evidence type="ECO:0000256" key="8">
    <source>
        <dbReference type="ARBA" id="ARBA00022837"/>
    </source>
</evidence>
<name>A0AA38MHW1_9CUCU</name>
<feature type="region of interest" description="Disordered" evidence="13">
    <location>
        <begin position="39"/>
        <end position="58"/>
    </location>
</feature>
<evidence type="ECO:0000256" key="10">
    <source>
        <dbReference type="ARBA" id="ARBA00023098"/>
    </source>
</evidence>
<dbReference type="InterPro" id="IPR016090">
    <property type="entry name" value="PLA2-like_dom"/>
</dbReference>
<keyword evidence="5" id="KW-0964">Secreted</keyword>
<dbReference type="InterPro" id="IPR036444">
    <property type="entry name" value="PLipase_A2_dom_sf"/>
</dbReference>
<evidence type="ECO:0000256" key="4">
    <source>
        <dbReference type="ARBA" id="ARBA00021721"/>
    </source>
</evidence>
<dbReference type="EMBL" id="JALNTZ010000004">
    <property type="protein sequence ID" value="KAJ3656649.1"/>
    <property type="molecule type" value="Genomic_DNA"/>
</dbReference>